<protein>
    <submittedName>
        <fullName evidence="1">Iron-containing redox enzyme family protein</fullName>
    </submittedName>
</protein>
<dbReference type="SUPFAM" id="SSF48613">
    <property type="entry name" value="Heme oxygenase-like"/>
    <property type="match status" value="1"/>
</dbReference>
<dbReference type="SMART" id="SM01236">
    <property type="entry name" value="Haem_oxygenase_2"/>
    <property type="match status" value="1"/>
</dbReference>
<dbReference type="InterPro" id="IPR016084">
    <property type="entry name" value="Haem_Oase-like_multi-hlx"/>
</dbReference>
<reference evidence="2" key="1">
    <citation type="submission" date="2023-12" db="EMBL/GenBank/DDBJ databases">
        <title>Novel species in genus Nocardioides.</title>
        <authorList>
            <person name="Zhou H."/>
        </authorList>
    </citation>
    <scope>NUCLEOTIDE SEQUENCE [LARGE SCALE GENOMIC DNA]</scope>
    <source>
        <strain evidence="2">HM61</strain>
    </source>
</reference>
<dbReference type="Pfam" id="PF14518">
    <property type="entry name" value="Haem_oxygenas_2"/>
    <property type="match status" value="1"/>
</dbReference>
<organism evidence="1 2">
    <name type="scientific">Nocardioides bizhenqiangii</name>
    <dbReference type="NCBI Taxonomy" id="3095076"/>
    <lineage>
        <taxon>Bacteria</taxon>
        <taxon>Bacillati</taxon>
        <taxon>Actinomycetota</taxon>
        <taxon>Actinomycetes</taxon>
        <taxon>Propionibacteriales</taxon>
        <taxon>Nocardioidaceae</taxon>
        <taxon>Nocardioides</taxon>
    </lineage>
</organism>
<sequence length="329" mass="36012">MELPEPRGTLSAELTTALRDGITRVSRAAPDDDEDLHLSLWMLYELHYRGFAGVDEAREWDPDLIAVRGRLEAQFETELRAACQPIIALADDQGTVPDQLVAITAYDTGISLPQFLQREATTAQYLEFLVQRSLYHLKESDPQAWALPRLEGPAKVALAELLYDEFGGGRPERLHSRLYAEALQAVDLDPSYGAYVDRVPGYTLAANNAMSLFGLHGRLRGAAMGHLAAFEMTSSLPCRRFLQGARRLELGGPVERYFDEHVEADAVHEHLAARAICGALVDAEPQLRSAVLFGAAACVHLDAVAADQVIGAWTTGRSALLPAPDREVA</sequence>
<evidence type="ECO:0000313" key="1">
    <source>
        <dbReference type="EMBL" id="WQQ28422.1"/>
    </source>
</evidence>
<name>A0ABZ0ZVY5_9ACTN</name>
<evidence type="ECO:0000313" key="2">
    <source>
        <dbReference type="Proteomes" id="UP001327225"/>
    </source>
</evidence>
<keyword evidence="2" id="KW-1185">Reference proteome</keyword>
<dbReference type="RefSeq" id="WP_322938486.1">
    <property type="nucleotide sequence ID" value="NZ_CP141059.1"/>
</dbReference>
<dbReference type="Gene3D" id="1.20.910.10">
    <property type="entry name" value="Heme oxygenase-like"/>
    <property type="match status" value="1"/>
</dbReference>
<dbReference type="EMBL" id="CP141059">
    <property type="protein sequence ID" value="WQQ28422.1"/>
    <property type="molecule type" value="Genomic_DNA"/>
</dbReference>
<accession>A0ABZ0ZVY5</accession>
<dbReference type="Proteomes" id="UP001327225">
    <property type="component" value="Chromosome"/>
</dbReference>
<gene>
    <name evidence="1" type="ORF">SHK19_09355</name>
</gene>
<proteinExistence type="predicted"/>